<feature type="region of interest" description="Disordered" evidence="1">
    <location>
        <begin position="94"/>
        <end position="114"/>
    </location>
</feature>
<organism evidence="2 3">
    <name type="scientific">Phaseolus angularis</name>
    <name type="common">Azuki bean</name>
    <name type="synonym">Vigna angularis</name>
    <dbReference type="NCBI Taxonomy" id="3914"/>
    <lineage>
        <taxon>Eukaryota</taxon>
        <taxon>Viridiplantae</taxon>
        <taxon>Streptophyta</taxon>
        <taxon>Embryophyta</taxon>
        <taxon>Tracheophyta</taxon>
        <taxon>Spermatophyta</taxon>
        <taxon>Magnoliopsida</taxon>
        <taxon>eudicotyledons</taxon>
        <taxon>Gunneridae</taxon>
        <taxon>Pentapetalae</taxon>
        <taxon>rosids</taxon>
        <taxon>fabids</taxon>
        <taxon>Fabales</taxon>
        <taxon>Fabaceae</taxon>
        <taxon>Papilionoideae</taxon>
        <taxon>50 kb inversion clade</taxon>
        <taxon>NPAAA clade</taxon>
        <taxon>indigoferoid/millettioid clade</taxon>
        <taxon>Phaseoleae</taxon>
        <taxon>Vigna</taxon>
    </lineage>
</organism>
<reference evidence="3" key="1">
    <citation type="journal article" date="2015" name="Proc. Natl. Acad. Sci. U.S.A.">
        <title>Genome sequencing of adzuki bean (Vigna angularis) provides insight into high starch and low fat accumulation and domestication.</title>
        <authorList>
            <person name="Yang K."/>
            <person name="Tian Z."/>
            <person name="Chen C."/>
            <person name="Luo L."/>
            <person name="Zhao B."/>
            <person name="Wang Z."/>
            <person name="Yu L."/>
            <person name="Li Y."/>
            <person name="Sun Y."/>
            <person name="Li W."/>
            <person name="Chen Y."/>
            <person name="Li Y."/>
            <person name="Zhang Y."/>
            <person name="Ai D."/>
            <person name="Zhao J."/>
            <person name="Shang C."/>
            <person name="Ma Y."/>
            <person name="Wu B."/>
            <person name="Wang M."/>
            <person name="Gao L."/>
            <person name="Sun D."/>
            <person name="Zhang P."/>
            <person name="Guo F."/>
            <person name="Wang W."/>
            <person name="Li Y."/>
            <person name="Wang J."/>
            <person name="Varshney R.K."/>
            <person name="Wang J."/>
            <person name="Ling H.Q."/>
            <person name="Wan P."/>
        </authorList>
    </citation>
    <scope>NUCLEOTIDE SEQUENCE</scope>
    <source>
        <strain evidence="3">cv. Jingnong 6</strain>
    </source>
</reference>
<sequence>MARPFVLYMARPFVLCPDRPFGFFNYETFVLILKRSSCSTANVRFHPLHETDRPPPCVSLTLAPFCSTVQSFSFIGRSLILSLLRSVPTIKRSSSAFRDRSSSPYATVRPEATA</sequence>
<dbReference type="Gramene" id="KOM27071">
    <property type="protein sequence ID" value="KOM27071"/>
    <property type="gene ID" value="LR48_Vigan393s001500"/>
</dbReference>
<evidence type="ECO:0000313" key="3">
    <source>
        <dbReference type="Proteomes" id="UP000053144"/>
    </source>
</evidence>
<dbReference type="Proteomes" id="UP000053144">
    <property type="component" value="Unassembled WGS sequence"/>
</dbReference>
<name>A0A0L9T9N6_PHAAN</name>
<evidence type="ECO:0000256" key="1">
    <source>
        <dbReference type="SAM" id="MobiDB-lite"/>
    </source>
</evidence>
<gene>
    <name evidence="2" type="ORF">LR48_Vigan393s001500</name>
</gene>
<dbReference type="EMBL" id="KQ258367">
    <property type="protein sequence ID" value="KOM27071.1"/>
    <property type="molecule type" value="Genomic_DNA"/>
</dbReference>
<accession>A0A0L9T9N6</accession>
<proteinExistence type="predicted"/>
<dbReference type="AlphaFoldDB" id="A0A0L9T9N6"/>
<evidence type="ECO:0000313" key="2">
    <source>
        <dbReference type="EMBL" id="KOM27071.1"/>
    </source>
</evidence>
<protein>
    <submittedName>
        <fullName evidence="2">Uncharacterized protein</fullName>
    </submittedName>
</protein>